<dbReference type="OrthoDB" id="283553at2"/>
<comment type="caution">
    <text evidence="3">The sequence shown here is derived from an EMBL/GenBank/DDBJ whole genome shotgun (WGS) entry which is preliminary data.</text>
</comment>
<organism evidence="3 4">
    <name type="scientific">Terrisporobacter othiniensis</name>
    <dbReference type="NCBI Taxonomy" id="1577792"/>
    <lineage>
        <taxon>Bacteria</taxon>
        <taxon>Bacillati</taxon>
        <taxon>Bacillota</taxon>
        <taxon>Clostridia</taxon>
        <taxon>Peptostreptococcales</taxon>
        <taxon>Peptostreptococcaceae</taxon>
        <taxon>Terrisporobacter</taxon>
    </lineage>
</organism>
<dbReference type="AlphaFoldDB" id="A0A0B3VYU7"/>
<dbReference type="GO" id="GO:0016020">
    <property type="term" value="C:membrane"/>
    <property type="evidence" value="ECO:0007669"/>
    <property type="project" value="InterPro"/>
</dbReference>
<dbReference type="PANTHER" id="PTHR33219">
    <property type="entry name" value="YLMG HOMOLOG PROTEIN 2, CHLOROPLASTIC"/>
    <property type="match status" value="1"/>
</dbReference>
<gene>
    <name evidence="3" type="ORF">QX51_05435</name>
</gene>
<dbReference type="EMBL" id="JWHR01000059">
    <property type="protein sequence ID" value="KHS57939.1"/>
    <property type="molecule type" value="Genomic_DNA"/>
</dbReference>
<evidence type="ECO:0000256" key="2">
    <source>
        <dbReference type="SAM" id="Phobius"/>
    </source>
</evidence>
<evidence type="ECO:0000313" key="4">
    <source>
        <dbReference type="Proteomes" id="UP000031189"/>
    </source>
</evidence>
<keyword evidence="2" id="KW-1133">Transmembrane helix</keyword>
<evidence type="ECO:0000256" key="1">
    <source>
        <dbReference type="ARBA" id="ARBA00010894"/>
    </source>
</evidence>
<dbReference type="RefSeq" id="WP_039678889.1">
    <property type="nucleotide sequence ID" value="NZ_JAWGXO010000015.1"/>
</dbReference>
<dbReference type="STRING" id="1577792.QX51_05435"/>
<sequence>MQMIAVLLIKLLNILSWIILIQCLMSWFPGARYSRVYEILSMFTEPLVGPIRELLFRYIDIPIDFSPIIAFFVISMAQRLIVSLAW</sequence>
<evidence type="ECO:0000313" key="3">
    <source>
        <dbReference type="EMBL" id="KHS57939.1"/>
    </source>
</evidence>
<feature type="transmembrane region" description="Helical" evidence="2">
    <location>
        <begin position="65"/>
        <end position="85"/>
    </location>
</feature>
<proteinExistence type="inferred from homology"/>
<protein>
    <recommendedName>
        <fullName evidence="5">YggT family protein</fullName>
    </recommendedName>
</protein>
<dbReference type="InterPro" id="IPR003425">
    <property type="entry name" value="CCB3/YggT"/>
</dbReference>
<dbReference type="PANTHER" id="PTHR33219:SF14">
    <property type="entry name" value="PROTEIN COFACTOR ASSEMBLY OF COMPLEX C SUBUNIT B CCB3, CHLOROPLASTIC-RELATED"/>
    <property type="match status" value="1"/>
</dbReference>
<accession>A0A0B3VYU7</accession>
<keyword evidence="2" id="KW-0472">Membrane</keyword>
<keyword evidence="4" id="KW-1185">Reference proteome</keyword>
<keyword evidence="2" id="KW-0812">Transmembrane</keyword>
<comment type="similarity">
    <text evidence="1">Belongs to the YggT family.</text>
</comment>
<feature type="transmembrane region" description="Helical" evidence="2">
    <location>
        <begin position="7"/>
        <end position="28"/>
    </location>
</feature>
<dbReference type="Pfam" id="PF02325">
    <property type="entry name" value="CCB3_YggT"/>
    <property type="match status" value="1"/>
</dbReference>
<name>A0A0B3VYU7_9FIRM</name>
<evidence type="ECO:0008006" key="5">
    <source>
        <dbReference type="Google" id="ProtNLM"/>
    </source>
</evidence>
<reference evidence="3 4" key="1">
    <citation type="submission" date="2014-12" db="EMBL/GenBank/DDBJ databases">
        <title>Draft genome sequence of Terrisporobacter sp. 08-306576, isolated from the blood culture of a bacteremia patient.</title>
        <authorList>
            <person name="Lund L.C."/>
            <person name="Sydenham T.V."/>
            <person name="Hogh S.V."/>
            <person name="Skov M.N."/>
            <person name="Kemp M."/>
            <person name="Justesen U.S."/>
        </authorList>
    </citation>
    <scope>NUCLEOTIDE SEQUENCE [LARGE SCALE GENOMIC DNA]</scope>
    <source>
        <strain evidence="3 4">08-306576</strain>
    </source>
</reference>
<dbReference type="Proteomes" id="UP000031189">
    <property type="component" value="Unassembled WGS sequence"/>
</dbReference>